<evidence type="ECO:0000256" key="1">
    <source>
        <dbReference type="ARBA" id="ARBA00023015"/>
    </source>
</evidence>
<dbReference type="PANTHER" id="PTHR44688">
    <property type="entry name" value="DNA-BINDING TRANSCRIPTIONAL ACTIVATOR DEVR_DOSR"/>
    <property type="match status" value="1"/>
</dbReference>
<dbReference type="Pfam" id="PF00196">
    <property type="entry name" value="GerE"/>
    <property type="match status" value="1"/>
</dbReference>
<gene>
    <name evidence="5" type="ORF">LX16_1291</name>
</gene>
<reference evidence="5 6" key="1">
    <citation type="journal article" date="2013" name="Stand. Genomic Sci.">
        <title>Genomic Encyclopedia of Type Strains, Phase I: The one thousand microbial genomes (KMG-I) project.</title>
        <authorList>
            <person name="Kyrpides N.C."/>
            <person name="Woyke T."/>
            <person name="Eisen J.A."/>
            <person name="Garrity G."/>
            <person name="Lilburn T.G."/>
            <person name="Beck B.J."/>
            <person name="Whitman W.B."/>
            <person name="Hugenholtz P."/>
            <person name="Klenk H.P."/>
        </authorList>
    </citation>
    <scope>NUCLEOTIDE SEQUENCE [LARGE SCALE GENOMIC DNA]</scope>
    <source>
        <strain evidence="5 6">DSM 45044</strain>
    </source>
</reference>
<dbReference type="PANTHER" id="PTHR44688:SF16">
    <property type="entry name" value="DNA-BINDING TRANSCRIPTIONAL ACTIVATOR DEVR_DOSR"/>
    <property type="match status" value="1"/>
</dbReference>
<comment type="caution">
    <text evidence="5">The sequence shown here is derived from an EMBL/GenBank/DDBJ whole genome shotgun (WGS) entry which is preliminary data.</text>
</comment>
<dbReference type="RefSeq" id="WP_147134494.1">
    <property type="nucleotide sequence ID" value="NZ_BAABIJ010000001.1"/>
</dbReference>
<dbReference type="InterPro" id="IPR036388">
    <property type="entry name" value="WH-like_DNA-bd_sf"/>
</dbReference>
<dbReference type="SMART" id="SM00421">
    <property type="entry name" value="HTH_LUXR"/>
    <property type="match status" value="1"/>
</dbReference>
<dbReference type="Gene3D" id="1.10.10.10">
    <property type="entry name" value="Winged helix-like DNA-binding domain superfamily/Winged helix DNA-binding domain"/>
    <property type="match status" value="1"/>
</dbReference>
<dbReference type="SUPFAM" id="SSF46894">
    <property type="entry name" value="C-terminal effector domain of the bipartite response regulators"/>
    <property type="match status" value="1"/>
</dbReference>
<evidence type="ECO:0000256" key="3">
    <source>
        <dbReference type="ARBA" id="ARBA00023163"/>
    </source>
</evidence>
<keyword evidence="6" id="KW-1185">Reference proteome</keyword>
<dbReference type="Proteomes" id="UP000321617">
    <property type="component" value="Unassembled WGS sequence"/>
</dbReference>
<keyword evidence="2" id="KW-0238">DNA-binding</keyword>
<dbReference type="InterPro" id="IPR016032">
    <property type="entry name" value="Sig_transdc_resp-reg_C-effctor"/>
</dbReference>
<protein>
    <submittedName>
        <fullName evidence="5">Regulatory LuxR family protein</fullName>
    </submittedName>
</protein>
<dbReference type="PRINTS" id="PR00038">
    <property type="entry name" value="HTHLUXR"/>
</dbReference>
<dbReference type="CDD" id="cd06170">
    <property type="entry name" value="LuxR_C_like"/>
    <property type="match status" value="1"/>
</dbReference>
<feature type="domain" description="HTH luxR-type" evidence="4">
    <location>
        <begin position="81"/>
        <end position="146"/>
    </location>
</feature>
<evidence type="ECO:0000313" key="6">
    <source>
        <dbReference type="Proteomes" id="UP000321617"/>
    </source>
</evidence>
<dbReference type="GO" id="GO:0006355">
    <property type="term" value="P:regulation of DNA-templated transcription"/>
    <property type="evidence" value="ECO:0007669"/>
    <property type="project" value="InterPro"/>
</dbReference>
<name>A0A562VCI5_9ACTN</name>
<dbReference type="GO" id="GO:0003677">
    <property type="term" value="F:DNA binding"/>
    <property type="evidence" value="ECO:0007669"/>
    <property type="project" value="UniProtKB-KW"/>
</dbReference>
<evidence type="ECO:0000259" key="4">
    <source>
        <dbReference type="PROSITE" id="PS50043"/>
    </source>
</evidence>
<dbReference type="PROSITE" id="PS50043">
    <property type="entry name" value="HTH_LUXR_2"/>
    <property type="match status" value="1"/>
</dbReference>
<keyword evidence="1" id="KW-0805">Transcription regulation</keyword>
<keyword evidence="3" id="KW-0804">Transcription</keyword>
<organism evidence="5 6">
    <name type="scientific">Stackebrandtia albiflava</name>
    <dbReference type="NCBI Taxonomy" id="406432"/>
    <lineage>
        <taxon>Bacteria</taxon>
        <taxon>Bacillati</taxon>
        <taxon>Actinomycetota</taxon>
        <taxon>Actinomycetes</taxon>
        <taxon>Glycomycetales</taxon>
        <taxon>Glycomycetaceae</taxon>
        <taxon>Stackebrandtia</taxon>
    </lineage>
</organism>
<proteinExistence type="predicted"/>
<accession>A0A562VCI5</accession>
<dbReference type="OrthoDB" id="9808843at2"/>
<evidence type="ECO:0000313" key="5">
    <source>
        <dbReference type="EMBL" id="TWJ15580.1"/>
    </source>
</evidence>
<evidence type="ECO:0000256" key="2">
    <source>
        <dbReference type="ARBA" id="ARBA00023125"/>
    </source>
</evidence>
<dbReference type="EMBL" id="VLLL01000005">
    <property type="protein sequence ID" value="TWJ15580.1"/>
    <property type="molecule type" value="Genomic_DNA"/>
</dbReference>
<dbReference type="AlphaFoldDB" id="A0A562VCI5"/>
<dbReference type="InterPro" id="IPR000792">
    <property type="entry name" value="Tscrpt_reg_LuxR_C"/>
</dbReference>
<sequence>MTTVIRQRRESAVPGVVVAKPDLSSPTTAWRVVGDSAAWICREAARDRRVGQLNHTTGLLLEALAAVGIRVTPPVPRRPRPKPLCFRLSQAELDVCERMSLGMTNLQIGAELSISEDTVKTRARMLYRKLGAHDRAHAVAIAFRTGLIR</sequence>